<reference evidence="2" key="1">
    <citation type="journal article" date="2023" name="G3 (Bethesda)">
        <title>Genome assembly and association tests identify interacting loci associated with vigor, precocity, and sex in interspecific pistachio rootstocks.</title>
        <authorList>
            <person name="Palmer W."/>
            <person name="Jacygrad E."/>
            <person name="Sagayaradj S."/>
            <person name="Cavanaugh K."/>
            <person name="Han R."/>
            <person name="Bertier L."/>
            <person name="Beede B."/>
            <person name="Kafkas S."/>
            <person name="Golino D."/>
            <person name="Preece J."/>
            <person name="Michelmore R."/>
        </authorList>
    </citation>
    <scope>NUCLEOTIDE SEQUENCE [LARGE SCALE GENOMIC DNA]</scope>
</reference>
<protein>
    <submittedName>
        <fullName evidence="1">Uncharacterized protein</fullName>
    </submittedName>
</protein>
<sequence>MTNLTKLEFVALDITGKNYLSWILDVEIHLDAMGLGVDEVMAMVVAVAVDVVIIITMCSLITKDINVNGLDDDDDDDGDGGGGGGGGGKFRVSFVIRRPSRERRTKMTMIPENGLKGKDDEEDDDDGGGFSRSAPVVGYGGTLGAGVVDEGGSILLLKWFQTGGEP</sequence>
<comment type="caution">
    <text evidence="1">The sequence shown here is derived from an EMBL/GenBank/DDBJ whole genome shotgun (WGS) entry which is preliminary data.</text>
</comment>
<evidence type="ECO:0000313" key="2">
    <source>
        <dbReference type="Proteomes" id="UP001163603"/>
    </source>
</evidence>
<name>A0ACC0XG93_9ROSI</name>
<gene>
    <name evidence="1" type="ORF">Pint_12191</name>
</gene>
<proteinExistence type="predicted"/>
<dbReference type="EMBL" id="CM047747">
    <property type="protein sequence ID" value="KAJ0017082.1"/>
    <property type="molecule type" value="Genomic_DNA"/>
</dbReference>
<dbReference type="Proteomes" id="UP001163603">
    <property type="component" value="Chromosome 12"/>
</dbReference>
<organism evidence="1 2">
    <name type="scientific">Pistacia integerrima</name>
    <dbReference type="NCBI Taxonomy" id="434235"/>
    <lineage>
        <taxon>Eukaryota</taxon>
        <taxon>Viridiplantae</taxon>
        <taxon>Streptophyta</taxon>
        <taxon>Embryophyta</taxon>
        <taxon>Tracheophyta</taxon>
        <taxon>Spermatophyta</taxon>
        <taxon>Magnoliopsida</taxon>
        <taxon>eudicotyledons</taxon>
        <taxon>Gunneridae</taxon>
        <taxon>Pentapetalae</taxon>
        <taxon>rosids</taxon>
        <taxon>malvids</taxon>
        <taxon>Sapindales</taxon>
        <taxon>Anacardiaceae</taxon>
        <taxon>Pistacia</taxon>
    </lineage>
</organism>
<accession>A0ACC0XG93</accession>
<evidence type="ECO:0000313" key="1">
    <source>
        <dbReference type="EMBL" id="KAJ0017082.1"/>
    </source>
</evidence>
<keyword evidence="2" id="KW-1185">Reference proteome</keyword>